<dbReference type="Proteomes" id="UP000420562">
    <property type="component" value="Unassembled WGS sequence"/>
</dbReference>
<dbReference type="EMBL" id="VZQZ01000010">
    <property type="protein sequence ID" value="KAB0664090.1"/>
    <property type="molecule type" value="Genomic_DNA"/>
</dbReference>
<organism evidence="1 2">
    <name type="scientific">Oryzomonas japonica</name>
    <dbReference type="NCBI Taxonomy" id="2603858"/>
    <lineage>
        <taxon>Bacteria</taxon>
        <taxon>Pseudomonadati</taxon>
        <taxon>Thermodesulfobacteriota</taxon>
        <taxon>Desulfuromonadia</taxon>
        <taxon>Geobacterales</taxon>
        <taxon>Geobacteraceae</taxon>
        <taxon>Oryzomonas</taxon>
    </lineage>
</organism>
<dbReference type="Gene3D" id="2.60.40.10">
    <property type="entry name" value="Immunoglobulins"/>
    <property type="match status" value="1"/>
</dbReference>
<dbReference type="SUPFAM" id="SSF49464">
    <property type="entry name" value="Carboxypeptidase regulatory domain-like"/>
    <property type="match status" value="1"/>
</dbReference>
<evidence type="ECO:0008006" key="3">
    <source>
        <dbReference type="Google" id="ProtNLM"/>
    </source>
</evidence>
<dbReference type="AlphaFoldDB" id="A0A7J4ZNL2"/>
<dbReference type="RefSeq" id="WP_151129407.1">
    <property type="nucleotide sequence ID" value="NZ_VZQZ01000010.1"/>
</dbReference>
<sequence length="134" mass="14582">MFGRFIITILFGIFCISLSGCIGKGDDALRRNGPHSPASNATAAESKPTLVSGTVLREDRVTPISGVRVVLKKKTQASVVSTADTDHIGNFSLAGPFSRDDYTIEIDSPEYAGGKTILVELNRDNWHEIIVYKR</sequence>
<dbReference type="InterPro" id="IPR008969">
    <property type="entry name" value="CarboxyPept-like_regulatory"/>
</dbReference>
<gene>
    <name evidence="1" type="ORF">F6V25_14900</name>
</gene>
<dbReference type="PROSITE" id="PS51257">
    <property type="entry name" value="PROKAR_LIPOPROTEIN"/>
    <property type="match status" value="1"/>
</dbReference>
<protein>
    <recommendedName>
        <fullName evidence="3">Carboxypeptidase regulatory-like domain-containing protein</fullName>
    </recommendedName>
</protein>
<name>A0A7J4ZNL2_9BACT</name>
<evidence type="ECO:0000313" key="2">
    <source>
        <dbReference type="Proteomes" id="UP000420562"/>
    </source>
</evidence>
<evidence type="ECO:0000313" key="1">
    <source>
        <dbReference type="EMBL" id="KAB0664090.1"/>
    </source>
</evidence>
<comment type="caution">
    <text evidence="1">The sequence shown here is derived from an EMBL/GenBank/DDBJ whole genome shotgun (WGS) entry which is preliminary data.</text>
</comment>
<accession>A0A7J4ZNL2</accession>
<keyword evidence="2" id="KW-1185">Reference proteome</keyword>
<proteinExistence type="predicted"/>
<reference evidence="1 2" key="1">
    <citation type="submission" date="2019-09" db="EMBL/GenBank/DDBJ databases">
        <title>Geobacter sp. Red96, a novel strain isolated from paddy soil.</title>
        <authorList>
            <person name="Xu Z."/>
            <person name="Masuda Y."/>
            <person name="Itoh H."/>
            <person name="Senoo K."/>
        </authorList>
    </citation>
    <scope>NUCLEOTIDE SEQUENCE [LARGE SCALE GENOMIC DNA]</scope>
    <source>
        <strain evidence="1 2">Red96</strain>
    </source>
</reference>
<dbReference type="InterPro" id="IPR013783">
    <property type="entry name" value="Ig-like_fold"/>
</dbReference>